<dbReference type="SUPFAM" id="SSF48371">
    <property type="entry name" value="ARM repeat"/>
    <property type="match status" value="1"/>
</dbReference>
<dbReference type="AlphaFoldDB" id="A0A4E0R8I1"/>
<evidence type="ECO:0008006" key="3">
    <source>
        <dbReference type="Google" id="ProtNLM"/>
    </source>
</evidence>
<keyword evidence="2" id="KW-1185">Reference proteome</keyword>
<dbReference type="InterPro" id="IPR040155">
    <property type="entry name" value="CEBPZ/Mak21-like"/>
</dbReference>
<reference evidence="1" key="1">
    <citation type="submission" date="2019-03" db="EMBL/GenBank/DDBJ databases">
        <title>Improved annotation for the trematode Fasciola hepatica.</title>
        <authorList>
            <person name="Choi Y.-J."/>
            <person name="Martin J."/>
            <person name="Mitreva M."/>
        </authorList>
    </citation>
    <scope>NUCLEOTIDE SEQUENCE [LARGE SCALE GENOMIC DNA]</scope>
</reference>
<dbReference type="PANTHER" id="PTHR12048">
    <property type="entry name" value="CCAAT-BINDING FACTOR-RELATED"/>
    <property type="match status" value="1"/>
</dbReference>
<gene>
    <name evidence="1" type="ORF">D915_011043</name>
</gene>
<dbReference type="Proteomes" id="UP000230066">
    <property type="component" value="Unassembled WGS sequence"/>
</dbReference>
<dbReference type="GO" id="GO:0005634">
    <property type="term" value="C:nucleus"/>
    <property type="evidence" value="ECO:0007669"/>
    <property type="project" value="TreeGrafter"/>
</dbReference>
<proteinExistence type="predicted"/>
<accession>A0A4E0R8I1</accession>
<organism evidence="1 2">
    <name type="scientific">Fasciola hepatica</name>
    <name type="common">Liver fluke</name>
    <dbReference type="NCBI Taxonomy" id="6192"/>
    <lineage>
        <taxon>Eukaryota</taxon>
        <taxon>Metazoa</taxon>
        <taxon>Spiralia</taxon>
        <taxon>Lophotrochozoa</taxon>
        <taxon>Platyhelminthes</taxon>
        <taxon>Trematoda</taxon>
        <taxon>Digenea</taxon>
        <taxon>Plagiorchiida</taxon>
        <taxon>Echinostomata</taxon>
        <taxon>Echinostomatoidea</taxon>
        <taxon>Fasciolidae</taxon>
        <taxon>Fasciola</taxon>
    </lineage>
</organism>
<dbReference type="PANTHER" id="PTHR12048:SF0">
    <property type="entry name" value="CCAAT_ENHANCER-BINDING PROTEIN ZETA"/>
    <property type="match status" value="1"/>
</dbReference>
<evidence type="ECO:0000313" key="2">
    <source>
        <dbReference type="Proteomes" id="UP000230066"/>
    </source>
</evidence>
<dbReference type="EMBL" id="JXXN02016848">
    <property type="protein sequence ID" value="THD18067.1"/>
    <property type="molecule type" value="Genomic_DNA"/>
</dbReference>
<protein>
    <recommendedName>
        <fullName evidence="3">CBF/Mak21 family protein</fullName>
    </recommendedName>
</protein>
<sequence>MSPWFSNKVMHVAIAICQNCDVSSEPMDSFKFLEWKEKARSAFFKVYPSRDFSENHTPVYLNSESTATKEWIISALRSNTGQDRICAMAYLINTHPTYCLRYLDSLISIINPAKQRDCFQSIDALYQLWDKSLLPKNRCLIPISRRPFDIVLSQEPDEAEKTLSLWFFEDELKSRYLRFIKALERLLMTDTIESFKRKSIGVLSNLLCRSSENQSMVLAAVVNKLGDRSKVLASCVIHKLRLIAGKNPLLLDAVVEEVRSFLFRPNLLERAKYYAVSMLSCLQLRSVKQKGTTQCHTGNTAVKLVKLYTAFFHTTVKFEEVPERLVKALLTGLSRAAPFVPGKMCIMYWFASCYFLNYSK</sequence>
<dbReference type="InterPro" id="IPR016024">
    <property type="entry name" value="ARM-type_fold"/>
</dbReference>
<evidence type="ECO:0000313" key="1">
    <source>
        <dbReference type="EMBL" id="THD18067.1"/>
    </source>
</evidence>
<comment type="caution">
    <text evidence="1">The sequence shown here is derived from an EMBL/GenBank/DDBJ whole genome shotgun (WGS) entry which is preliminary data.</text>
</comment>
<name>A0A4E0R8I1_FASHE</name>